<dbReference type="CDD" id="cd00993">
    <property type="entry name" value="PBP2_ModA_like"/>
    <property type="match status" value="1"/>
</dbReference>
<name>A0ABY9KX38_9BACI</name>
<proteinExistence type="inferred from homology"/>
<dbReference type="Gene3D" id="3.40.190.10">
    <property type="entry name" value="Periplasmic binding protein-like II"/>
    <property type="match status" value="2"/>
</dbReference>
<dbReference type="InterPro" id="IPR050682">
    <property type="entry name" value="ModA/WtpA"/>
</dbReference>
<evidence type="ECO:0000313" key="5">
    <source>
        <dbReference type="EMBL" id="WLV24262.1"/>
    </source>
</evidence>
<gene>
    <name evidence="5" type="primary">modA</name>
    <name evidence="5" type="ORF">QR721_11535</name>
</gene>
<evidence type="ECO:0000256" key="3">
    <source>
        <dbReference type="ARBA" id="ARBA00022729"/>
    </source>
</evidence>
<dbReference type="EMBL" id="CP129113">
    <property type="protein sequence ID" value="WLV24262.1"/>
    <property type="molecule type" value="Genomic_DNA"/>
</dbReference>
<accession>A0ABY9KX38</accession>
<dbReference type="PIRSF" id="PIRSF004846">
    <property type="entry name" value="ModA"/>
    <property type="match status" value="1"/>
</dbReference>
<feature type="chain" id="PRO_5045937656" evidence="4">
    <location>
        <begin position="22"/>
        <end position="266"/>
    </location>
</feature>
<dbReference type="Pfam" id="PF13531">
    <property type="entry name" value="SBP_bac_11"/>
    <property type="match status" value="1"/>
</dbReference>
<keyword evidence="3 4" id="KW-0732">Signal</keyword>
<sequence>MKKSSLLVISLLLTVMLAACGTTNDSKKEDKSSNKNNSKPELTISAAVSLTDALEEMKKDFEKVHDVKVKFNLGSSGTLAQQIQQGAPADVFISANQDWMDKLELSGDIKKGTRSDVTGNRIVLITKKDGESKVKKIKDLTAKNAGQIAIGNPESVPAGAYTEDTLKHLKKWDKLKNHFIMAKDVRQVLTYTETGNADLGFVYASDAATSNKVKIIDTADKSWHEPIIYPGAVTTDSKYEIPAKEFLDYMKSSKGQEILKKYGFEK</sequence>
<dbReference type="Proteomes" id="UP001180087">
    <property type="component" value="Chromosome"/>
</dbReference>
<organism evidence="5 6">
    <name type="scientific">Aciduricibacillus chroicocephali</name>
    <dbReference type="NCBI Taxonomy" id="3054939"/>
    <lineage>
        <taxon>Bacteria</taxon>
        <taxon>Bacillati</taxon>
        <taxon>Bacillota</taxon>
        <taxon>Bacilli</taxon>
        <taxon>Bacillales</taxon>
        <taxon>Bacillaceae</taxon>
        <taxon>Aciduricibacillus</taxon>
    </lineage>
</organism>
<dbReference type="PROSITE" id="PS51257">
    <property type="entry name" value="PROKAR_LIPOPROTEIN"/>
    <property type="match status" value="1"/>
</dbReference>
<evidence type="ECO:0000256" key="1">
    <source>
        <dbReference type="ARBA" id="ARBA00009175"/>
    </source>
</evidence>
<protein>
    <submittedName>
        <fullName evidence="5">Molybdate ABC transporter substrate-binding protein</fullName>
    </submittedName>
</protein>
<dbReference type="PANTHER" id="PTHR30632:SF0">
    <property type="entry name" value="SULFATE-BINDING PROTEIN"/>
    <property type="match status" value="1"/>
</dbReference>
<evidence type="ECO:0000313" key="6">
    <source>
        <dbReference type="Proteomes" id="UP001180087"/>
    </source>
</evidence>
<dbReference type="SUPFAM" id="SSF53850">
    <property type="entry name" value="Periplasmic binding protein-like II"/>
    <property type="match status" value="1"/>
</dbReference>
<dbReference type="RefSeq" id="WP_348027106.1">
    <property type="nucleotide sequence ID" value="NZ_CP129113.1"/>
</dbReference>
<dbReference type="InterPro" id="IPR005950">
    <property type="entry name" value="ModA"/>
</dbReference>
<evidence type="ECO:0000256" key="2">
    <source>
        <dbReference type="ARBA" id="ARBA00022723"/>
    </source>
</evidence>
<reference evidence="5" key="1">
    <citation type="submission" date="2023-06" db="EMBL/GenBank/DDBJ databases">
        <title>A Treasure from Seagulls: Isolation and Description of Aciduricobacillus qingdaonensis gen. nov., sp. nov., a Rare Obligately Uric Acid-utilizing Member in the Family Bacillaceae.</title>
        <authorList>
            <person name="Liu W."/>
            <person name="Wang B."/>
        </authorList>
    </citation>
    <scope>NUCLEOTIDE SEQUENCE</scope>
    <source>
        <strain evidence="5">44XB</strain>
    </source>
</reference>
<dbReference type="PANTHER" id="PTHR30632">
    <property type="entry name" value="MOLYBDATE-BINDING PERIPLASMIC PROTEIN"/>
    <property type="match status" value="1"/>
</dbReference>
<keyword evidence="2" id="KW-0479">Metal-binding</keyword>
<keyword evidence="6" id="KW-1185">Reference proteome</keyword>
<feature type="signal peptide" evidence="4">
    <location>
        <begin position="1"/>
        <end position="21"/>
    </location>
</feature>
<evidence type="ECO:0000256" key="4">
    <source>
        <dbReference type="SAM" id="SignalP"/>
    </source>
</evidence>
<dbReference type="NCBIfam" id="TIGR01256">
    <property type="entry name" value="modA"/>
    <property type="match status" value="1"/>
</dbReference>
<comment type="similarity">
    <text evidence="1">Belongs to the bacterial solute-binding protein ModA family.</text>
</comment>